<dbReference type="STRING" id="1192034.CAP_1527"/>
<evidence type="ECO:0000313" key="2">
    <source>
        <dbReference type="EMBL" id="EYF06830.1"/>
    </source>
</evidence>
<reference evidence="2 3" key="1">
    <citation type="submission" date="2013-05" db="EMBL/GenBank/DDBJ databases">
        <title>Genome assembly of Chondromyces apiculatus DSM 436.</title>
        <authorList>
            <person name="Sharma G."/>
            <person name="Khatri I."/>
            <person name="Kaur C."/>
            <person name="Mayilraj S."/>
            <person name="Subramanian S."/>
        </authorList>
    </citation>
    <scope>NUCLEOTIDE SEQUENCE [LARGE SCALE GENOMIC DNA]</scope>
    <source>
        <strain evidence="2 3">DSM 436</strain>
    </source>
</reference>
<dbReference type="AlphaFoldDB" id="A0A017TDD4"/>
<name>A0A017TDD4_9BACT</name>
<gene>
    <name evidence="2" type="ORF">CAP_1527</name>
</gene>
<feature type="region of interest" description="Disordered" evidence="1">
    <location>
        <begin position="69"/>
        <end position="88"/>
    </location>
</feature>
<comment type="caution">
    <text evidence="2">The sequence shown here is derived from an EMBL/GenBank/DDBJ whole genome shotgun (WGS) entry which is preliminary data.</text>
</comment>
<accession>A0A017TDD4</accession>
<dbReference type="Proteomes" id="UP000019678">
    <property type="component" value="Unassembled WGS sequence"/>
</dbReference>
<organism evidence="2 3">
    <name type="scientific">Chondromyces apiculatus DSM 436</name>
    <dbReference type="NCBI Taxonomy" id="1192034"/>
    <lineage>
        <taxon>Bacteria</taxon>
        <taxon>Pseudomonadati</taxon>
        <taxon>Myxococcota</taxon>
        <taxon>Polyangia</taxon>
        <taxon>Polyangiales</taxon>
        <taxon>Polyangiaceae</taxon>
        <taxon>Chondromyces</taxon>
    </lineage>
</organism>
<protein>
    <submittedName>
        <fullName evidence="2">Uncharacterized protein</fullName>
    </submittedName>
</protein>
<dbReference type="EMBL" id="ASRX01000014">
    <property type="protein sequence ID" value="EYF06830.1"/>
    <property type="molecule type" value="Genomic_DNA"/>
</dbReference>
<sequence length="88" mass="9207">MHAIPFPRRWPSQSVSVDVSVGRNTTLIRRPESAGLSRPRDGARTLGAGAAGIQAGGRRWGDAPRRYAGGAGDTPEALGGVNRRRCGG</sequence>
<evidence type="ECO:0000313" key="3">
    <source>
        <dbReference type="Proteomes" id="UP000019678"/>
    </source>
</evidence>
<evidence type="ECO:0000256" key="1">
    <source>
        <dbReference type="SAM" id="MobiDB-lite"/>
    </source>
</evidence>
<proteinExistence type="predicted"/>
<keyword evidence="3" id="KW-1185">Reference proteome</keyword>